<evidence type="ECO:0000313" key="3">
    <source>
        <dbReference type="Proteomes" id="UP001589733"/>
    </source>
</evidence>
<name>A0ABV6B5D6_9DEIO</name>
<evidence type="ECO:0000313" key="2">
    <source>
        <dbReference type="EMBL" id="MFB9994977.1"/>
    </source>
</evidence>
<dbReference type="Proteomes" id="UP001589733">
    <property type="component" value="Unassembled WGS sequence"/>
</dbReference>
<accession>A0ABV6B5D6</accession>
<gene>
    <name evidence="2" type="ORF">ACFFLM_23800</name>
</gene>
<dbReference type="SMART" id="SM01024">
    <property type="entry name" value="BCS1_N"/>
    <property type="match status" value="1"/>
</dbReference>
<keyword evidence="3" id="KW-1185">Reference proteome</keyword>
<dbReference type="Pfam" id="PF08740">
    <property type="entry name" value="BCS1_N"/>
    <property type="match status" value="1"/>
</dbReference>
<protein>
    <recommendedName>
        <fullName evidence="1">BCS1 N-terminal domain-containing protein</fullName>
    </recommendedName>
</protein>
<feature type="domain" description="BCS1 N-terminal" evidence="1">
    <location>
        <begin position="54"/>
        <end position="177"/>
    </location>
</feature>
<comment type="caution">
    <text evidence="2">The sequence shown here is derived from an EMBL/GenBank/DDBJ whole genome shotgun (WGS) entry which is preliminary data.</text>
</comment>
<dbReference type="EMBL" id="JBHLYR010000073">
    <property type="protein sequence ID" value="MFB9994977.1"/>
    <property type="molecule type" value="Genomic_DNA"/>
</dbReference>
<organism evidence="2 3">
    <name type="scientific">Deinococcus oregonensis</name>
    <dbReference type="NCBI Taxonomy" id="1805970"/>
    <lineage>
        <taxon>Bacteria</taxon>
        <taxon>Thermotogati</taxon>
        <taxon>Deinococcota</taxon>
        <taxon>Deinococci</taxon>
        <taxon>Deinococcales</taxon>
        <taxon>Deinococcaceae</taxon>
        <taxon>Deinococcus</taxon>
    </lineage>
</organism>
<dbReference type="InterPro" id="IPR014851">
    <property type="entry name" value="BCS1_N"/>
</dbReference>
<reference evidence="2 3" key="1">
    <citation type="submission" date="2024-09" db="EMBL/GenBank/DDBJ databases">
        <authorList>
            <person name="Sun Q."/>
            <person name="Mori K."/>
        </authorList>
    </citation>
    <scope>NUCLEOTIDE SEQUENCE [LARGE SCALE GENOMIC DNA]</scope>
    <source>
        <strain evidence="2 3">JCM 13503</strain>
    </source>
</reference>
<proteinExistence type="predicted"/>
<dbReference type="RefSeq" id="WP_380016458.1">
    <property type="nucleotide sequence ID" value="NZ_JBHLYR010000073.1"/>
</dbReference>
<evidence type="ECO:0000259" key="1">
    <source>
        <dbReference type="SMART" id="SM01024"/>
    </source>
</evidence>
<sequence length="177" mass="19649">MRCSPVPGEPGRLTIPLEFAMTLADPLTLWRELEAAVRHTLTHNELAQGGLLIALLSAVALQARTLPGQLWNWLEQRFTVTLDVQGDDAAFPWLATWLAAQPVGRHLRHLGVVTRFNEQMGGQNLSLGTDHDGDEVNVRLVPLSGQVLLRYRGHWLLARPARSGRPKGTSWKQPCTL</sequence>